<evidence type="ECO:0000256" key="1">
    <source>
        <dbReference type="SAM" id="MobiDB-lite"/>
    </source>
</evidence>
<organism evidence="2 3">
    <name type="scientific">Ensete ventricosum</name>
    <name type="common">Abyssinian banana</name>
    <name type="synonym">Musa ensete</name>
    <dbReference type="NCBI Taxonomy" id="4639"/>
    <lineage>
        <taxon>Eukaryota</taxon>
        <taxon>Viridiplantae</taxon>
        <taxon>Streptophyta</taxon>
        <taxon>Embryophyta</taxon>
        <taxon>Tracheophyta</taxon>
        <taxon>Spermatophyta</taxon>
        <taxon>Magnoliopsida</taxon>
        <taxon>Liliopsida</taxon>
        <taxon>Zingiberales</taxon>
        <taxon>Musaceae</taxon>
        <taxon>Ensete</taxon>
    </lineage>
</organism>
<proteinExistence type="predicted"/>
<accession>A0AAV8Q108</accession>
<dbReference type="AlphaFoldDB" id="A0AAV8Q108"/>
<evidence type="ECO:0000313" key="3">
    <source>
        <dbReference type="Proteomes" id="UP001222027"/>
    </source>
</evidence>
<feature type="region of interest" description="Disordered" evidence="1">
    <location>
        <begin position="108"/>
        <end position="163"/>
    </location>
</feature>
<reference evidence="2 3" key="1">
    <citation type="submission" date="2022-12" db="EMBL/GenBank/DDBJ databases">
        <title>Chromosome-scale assembly of the Ensete ventricosum genome.</title>
        <authorList>
            <person name="Dussert Y."/>
            <person name="Stocks J."/>
            <person name="Wendawek A."/>
            <person name="Woldeyes F."/>
            <person name="Nichols R.A."/>
            <person name="Borrell J.S."/>
        </authorList>
    </citation>
    <scope>NUCLEOTIDE SEQUENCE [LARGE SCALE GENOMIC DNA]</scope>
    <source>
        <strain evidence="3">cv. Maze</strain>
        <tissue evidence="2">Seeds</tissue>
    </source>
</reference>
<sequence>MEFSTMKMLEEGGNEKKFCRMVSHRPASAMERRRWRPESRNSAAFLGDASYCSRVRPWAWKRDEVWDEGYGHGRGEWDEASLSFAPPRAARPDLTAGFRRGAPPCFFRTARAPSVPDTANRSAPGASGTEQNPNERHLRAAPPRPGRACMHARTSSSPSTSPV</sequence>
<gene>
    <name evidence="2" type="ORF">OPV22_029374</name>
</gene>
<evidence type="ECO:0000313" key="2">
    <source>
        <dbReference type="EMBL" id="KAJ8466822.1"/>
    </source>
</evidence>
<comment type="caution">
    <text evidence="2">The sequence shown here is derived from an EMBL/GenBank/DDBJ whole genome shotgun (WGS) entry which is preliminary data.</text>
</comment>
<dbReference type="Proteomes" id="UP001222027">
    <property type="component" value="Unassembled WGS sequence"/>
</dbReference>
<feature type="compositionally biased region" description="Polar residues" evidence="1">
    <location>
        <begin position="153"/>
        <end position="163"/>
    </location>
</feature>
<name>A0AAV8Q108_ENSVE</name>
<dbReference type="EMBL" id="JAQQAF010000008">
    <property type="protein sequence ID" value="KAJ8466822.1"/>
    <property type="molecule type" value="Genomic_DNA"/>
</dbReference>
<keyword evidence="3" id="KW-1185">Reference proteome</keyword>
<protein>
    <submittedName>
        <fullName evidence="2">Uncharacterized protein</fullName>
    </submittedName>
</protein>